<reference evidence="2" key="1">
    <citation type="journal article" date="2019" name="Int. J. Syst. Evol. Microbiol.">
        <title>The Global Catalogue of Microorganisms (GCM) 10K type strain sequencing project: providing services to taxonomists for standard genome sequencing and annotation.</title>
        <authorList>
            <consortium name="The Broad Institute Genomics Platform"/>
            <consortium name="The Broad Institute Genome Sequencing Center for Infectious Disease"/>
            <person name="Wu L."/>
            <person name="Ma J."/>
        </authorList>
    </citation>
    <scope>NUCLEOTIDE SEQUENCE [LARGE SCALE GENOMIC DNA]</scope>
    <source>
        <strain evidence="2">CGMCC 4.1469</strain>
    </source>
</reference>
<name>A0ABW1F8Q2_9ACTN</name>
<dbReference type="Proteomes" id="UP001596067">
    <property type="component" value="Unassembled WGS sequence"/>
</dbReference>
<dbReference type="RefSeq" id="WP_345328125.1">
    <property type="nucleotide sequence ID" value="NZ_BAAAVH010000016.1"/>
</dbReference>
<sequence>MSDTEVASHRAAVDRLLAAPFAEREDREGEEWSGPGFRLAALTESQAFWEVHDPEVVDAAERRIEAALGTLAAALTGAWGGAPATVELWPYRECDLPDPAAPGPLGFLAGVASELLVWQPSADRWLGLTVGQADPALPFRLLAMVGAGSLPEPPAG</sequence>
<organism evidence="1 2">
    <name type="scientific">Kitasatospora aburaviensis</name>
    <dbReference type="NCBI Taxonomy" id="67265"/>
    <lineage>
        <taxon>Bacteria</taxon>
        <taxon>Bacillati</taxon>
        <taxon>Actinomycetota</taxon>
        <taxon>Actinomycetes</taxon>
        <taxon>Kitasatosporales</taxon>
        <taxon>Streptomycetaceae</taxon>
        <taxon>Kitasatospora</taxon>
    </lineage>
</organism>
<evidence type="ECO:0000313" key="2">
    <source>
        <dbReference type="Proteomes" id="UP001596067"/>
    </source>
</evidence>
<proteinExistence type="predicted"/>
<gene>
    <name evidence="1" type="ORF">ACFP0N_29990</name>
</gene>
<evidence type="ECO:0000313" key="1">
    <source>
        <dbReference type="EMBL" id="MFC5889209.1"/>
    </source>
</evidence>
<dbReference type="EMBL" id="JBHSOD010000053">
    <property type="protein sequence ID" value="MFC5889209.1"/>
    <property type="molecule type" value="Genomic_DNA"/>
</dbReference>
<comment type="caution">
    <text evidence="1">The sequence shown here is derived from an EMBL/GenBank/DDBJ whole genome shotgun (WGS) entry which is preliminary data.</text>
</comment>
<accession>A0ABW1F8Q2</accession>
<protein>
    <submittedName>
        <fullName evidence="1">Uncharacterized protein</fullName>
    </submittedName>
</protein>
<keyword evidence="2" id="KW-1185">Reference proteome</keyword>